<organism evidence="5 6">
    <name type="scientific">Paragonimus heterotremus</name>
    <dbReference type="NCBI Taxonomy" id="100268"/>
    <lineage>
        <taxon>Eukaryota</taxon>
        <taxon>Metazoa</taxon>
        <taxon>Spiralia</taxon>
        <taxon>Lophotrochozoa</taxon>
        <taxon>Platyhelminthes</taxon>
        <taxon>Trematoda</taxon>
        <taxon>Digenea</taxon>
        <taxon>Plagiorchiida</taxon>
        <taxon>Troglotremata</taxon>
        <taxon>Troglotrematidae</taxon>
        <taxon>Paragonimus</taxon>
    </lineage>
</organism>
<dbReference type="Gene3D" id="1.20.1270.10">
    <property type="match status" value="1"/>
</dbReference>
<proteinExistence type="inferred from homology"/>
<evidence type="ECO:0000313" key="6">
    <source>
        <dbReference type="Proteomes" id="UP000748531"/>
    </source>
</evidence>
<comment type="caution">
    <text evidence="5">The sequence shown here is derived from an EMBL/GenBank/DDBJ whole genome shotgun (WGS) entry which is preliminary data.</text>
</comment>
<evidence type="ECO:0000256" key="3">
    <source>
        <dbReference type="ARBA" id="ARBA00022840"/>
    </source>
</evidence>
<dbReference type="AlphaFoldDB" id="A0A8J4TCU9"/>
<evidence type="ECO:0000313" key="5">
    <source>
        <dbReference type="EMBL" id="KAF5402529.1"/>
    </source>
</evidence>
<dbReference type="PROSITE" id="PS01036">
    <property type="entry name" value="HSP70_3"/>
    <property type="match status" value="1"/>
</dbReference>
<dbReference type="InterPro" id="IPR029047">
    <property type="entry name" value="HSP70_peptide-bd_sf"/>
</dbReference>
<keyword evidence="2 4" id="KW-0547">Nucleotide-binding</keyword>
<dbReference type="GO" id="GO:0005524">
    <property type="term" value="F:ATP binding"/>
    <property type="evidence" value="ECO:0007669"/>
    <property type="project" value="UniProtKB-KW"/>
</dbReference>
<comment type="similarity">
    <text evidence="1 4">Belongs to the heat shock protein 70 family.</text>
</comment>
<dbReference type="InterPro" id="IPR013126">
    <property type="entry name" value="Hsp_70_fam"/>
</dbReference>
<dbReference type="FunFam" id="3.90.640.10:FF:000003">
    <property type="entry name" value="Molecular chaperone DnaK"/>
    <property type="match status" value="1"/>
</dbReference>
<dbReference type="SUPFAM" id="SSF100920">
    <property type="entry name" value="Heat shock protein 70kD (HSP70), peptide-binding domain"/>
    <property type="match status" value="1"/>
</dbReference>
<dbReference type="Gene3D" id="3.30.420.40">
    <property type="match status" value="2"/>
</dbReference>
<dbReference type="PROSITE" id="PS00297">
    <property type="entry name" value="HSP70_1"/>
    <property type="match status" value="1"/>
</dbReference>
<dbReference type="Gene3D" id="3.90.640.10">
    <property type="entry name" value="Actin, Chain A, domain 4"/>
    <property type="match status" value="1"/>
</dbReference>
<dbReference type="InterPro" id="IPR029048">
    <property type="entry name" value="HSP70_C_sf"/>
</dbReference>
<dbReference type="PANTHER" id="PTHR19375">
    <property type="entry name" value="HEAT SHOCK PROTEIN 70KDA"/>
    <property type="match status" value="1"/>
</dbReference>
<dbReference type="Proteomes" id="UP000748531">
    <property type="component" value="Unassembled WGS sequence"/>
</dbReference>
<keyword evidence="6" id="KW-1185">Reference proteome</keyword>
<dbReference type="OrthoDB" id="6226056at2759"/>
<keyword evidence="5" id="KW-0346">Stress response</keyword>
<dbReference type="EMBL" id="LUCH01001759">
    <property type="protein sequence ID" value="KAF5402529.1"/>
    <property type="molecule type" value="Genomic_DNA"/>
</dbReference>
<dbReference type="Pfam" id="PF00012">
    <property type="entry name" value="HSP70"/>
    <property type="match status" value="1"/>
</dbReference>
<dbReference type="PRINTS" id="PR00301">
    <property type="entry name" value="HEATSHOCK70"/>
</dbReference>
<keyword evidence="3 4" id="KW-0067">ATP-binding</keyword>
<dbReference type="InterPro" id="IPR018181">
    <property type="entry name" value="Heat_shock_70_CS"/>
</dbReference>
<sequence>MAWIGIDLGTTNSCVARFLTSEVQFVEDISGRRTIPSCVAFTETRRLFGQEALTQTIINPENTIFEIKRLIGRNFDEKAIQKSRSVWPFQIVRDGNMPKILIQRGDIKEIYSAESILSMLLNYMKDLAMKQWKKKISGAVISVPAYFNSNQRNSTINAAKAAGLNVVAILDESTAAALAFGFPFDMTTKSNILVFDLGGGTCDVTILNLEGGRISVKATAGDTHLGGIDFNLKLIDYCLDEFKNRFHLKYFCPDKLSMARLNEACEEAKIRLSKETSVTIKVDRFTRENDLHVAVNRELFQNLIRGLIGKTSFLIERALADAELKKEAIQHVILIGGSTRVPLVQKHVADYFTDCKLNKSMNPDETVAYGAAIRAAMASGNPTDILNYLNLQDVIPLTISVATTDDSCLHKIFPRNTRVPASTTMTFPIEKPGSKHVPFFIYEGERVRAVDNKHVGTFRCNPNPWSCKITLRFRVDENRALSVTHMMTTDMERTVEIIRQHDALSKQDIENMIADAKRHATEDKLELDRLQLLVDFEMEVRKILRTERRQLVLLQSRNVIKQCERALDWISNNATATVQQIEEKRLSFLRSVRKCDLDV</sequence>
<dbReference type="PROSITE" id="PS00329">
    <property type="entry name" value="HSP70_2"/>
    <property type="match status" value="1"/>
</dbReference>
<evidence type="ECO:0000256" key="1">
    <source>
        <dbReference type="ARBA" id="ARBA00007381"/>
    </source>
</evidence>
<gene>
    <name evidence="5" type="ORF">PHET_04069</name>
</gene>
<reference evidence="5" key="1">
    <citation type="submission" date="2019-05" db="EMBL/GenBank/DDBJ databases">
        <title>Annotation for the trematode Paragonimus heterotremus.</title>
        <authorList>
            <person name="Choi Y.-J."/>
        </authorList>
    </citation>
    <scope>NUCLEOTIDE SEQUENCE</scope>
    <source>
        <strain evidence="5">LC</strain>
    </source>
</reference>
<dbReference type="InterPro" id="IPR043129">
    <property type="entry name" value="ATPase_NBD"/>
</dbReference>
<dbReference type="FunFam" id="3.30.30.30:FF:000005">
    <property type="entry name" value="Heat shock protein ssb1"/>
    <property type="match status" value="1"/>
</dbReference>
<dbReference type="SUPFAM" id="SSF53067">
    <property type="entry name" value="Actin-like ATPase domain"/>
    <property type="match status" value="2"/>
</dbReference>
<dbReference type="Gene3D" id="3.30.30.30">
    <property type="match status" value="1"/>
</dbReference>
<dbReference type="CDD" id="cd24028">
    <property type="entry name" value="ASKHA_NBD_HSP70_HSPA1-like"/>
    <property type="match status" value="1"/>
</dbReference>
<dbReference type="Gene3D" id="2.60.34.10">
    <property type="entry name" value="Substrate Binding Domain Of DNAk, Chain A, domain 1"/>
    <property type="match status" value="1"/>
</dbReference>
<evidence type="ECO:0000256" key="4">
    <source>
        <dbReference type="RuleBase" id="RU003322"/>
    </source>
</evidence>
<accession>A0A8J4TCU9</accession>
<dbReference type="GO" id="GO:0140662">
    <property type="term" value="F:ATP-dependent protein folding chaperone"/>
    <property type="evidence" value="ECO:0007669"/>
    <property type="project" value="InterPro"/>
</dbReference>
<name>A0A8J4TCU9_9TREM</name>
<protein>
    <submittedName>
        <fullName evidence="5">Heat shock protein SSB</fullName>
    </submittedName>
</protein>
<evidence type="ECO:0000256" key="2">
    <source>
        <dbReference type="ARBA" id="ARBA00022741"/>
    </source>
</evidence>